<dbReference type="AlphaFoldDB" id="A0A323UXZ4"/>
<organism evidence="2 3">
    <name type="scientific">Parazoarcus communis SWub3 = DSM 12120</name>
    <dbReference type="NCBI Taxonomy" id="1121029"/>
    <lineage>
        <taxon>Bacteria</taxon>
        <taxon>Pseudomonadati</taxon>
        <taxon>Pseudomonadota</taxon>
        <taxon>Betaproteobacteria</taxon>
        <taxon>Rhodocyclales</taxon>
        <taxon>Zoogloeaceae</taxon>
        <taxon>Parazoarcus</taxon>
    </lineage>
</organism>
<comment type="caution">
    <text evidence="2">The sequence shown here is derived from an EMBL/GenBank/DDBJ whole genome shotgun (WGS) entry which is preliminary data.</text>
</comment>
<accession>A0A323UXZ4</accession>
<dbReference type="EMBL" id="QKOE01000003">
    <property type="protein sequence ID" value="PZA17459.1"/>
    <property type="molecule type" value="Genomic_DNA"/>
</dbReference>
<evidence type="ECO:0008006" key="4">
    <source>
        <dbReference type="Google" id="ProtNLM"/>
    </source>
</evidence>
<evidence type="ECO:0000256" key="1">
    <source>
        <dbReference type="SAM" id="MobiDB-lite"/>
    </source>
</evidence>
<reference evidence="2 3" key="1">
    <citation type="submission" date="2018-06" db="EMBL/GenBank/DDBJ databases">
        <title>Azoarcus communis strain SWub3 genome.</title>
        <authorList>
            <person name="Zorraquino Salvo V."/>
            <person name="Toubiana D."/>
            <person name="Blumwald E."/>
        </authorList>
    </citation>
    <scope>NUCLEOTIDE SEQUENCE [LARGE SCALE GENOMIC DNA]</scope>
    <source>
        <strain evidence="2 3">SWub3</strain>
    </source>
</reference>
<evidence type="ECO:0000313" key="2">
    <source>
        <dbReference type="EMBL" id="PZA17459.1"/>
    </source>
</evidence>
<dbReference type="RefSeq" id="WP_110523474.1">
    <property type="nucleotide sequence ID" value="NZ_QKOE01000003.1"/>
</dbReference>
<sequence length="412" mass="43206">MKVRHLQGGAMLAALTLLLLIGSLAALLGLDDPGIRAVSRAQIRSVEALAQARSALIGYAVSYAESHPGQGSGYLPCPDSANTGSATIGACFARDDGALGRLPYRTLGLADLRDGWGDCLWYAVGGSVKNNPKPQVLNWDSPDPFTLVDIHGNTLAGADAAAAILFAPGRPLDGQSRPSGTGSRCPGSPDAGNDLPHFLDGNYAAHLTSAPVFIQGLPSHPGNNDVLAWITIDDIFAAMRKRSDFATQIDAVIDRAAQALALRLDNVGFLDAHVTLEAGNRASGPLPDAAALGIPSPYADPHDNWRDQFRFVACKDGSTCLIADLADSAATPAQAVQTTCRALLLFGGERIRTGPLQQSRTTAAERADPMQYLEPPNVDSLLSATGGFAGYRHFSIPDPLQPSTADVIRCLP</sequence>
<dbReference type="Proteomes" id="UP000248259">
    <property type="component" value="Unassembled WGS sequence"/>
</dbReference>
<protein>
    <recommendedName>
        <fullName evidence="4">Type II secretion system protein</fullName>
    </recommendedName>
</protein>
<gene>
    <name evidence="2" type="ORF">DNK49_06250</name>
</gene>
<proteinExistence type="predicted"/>
<dbReference type="OrthoDB" id="8532329at2"/>
<name>A0A323UXZ4_9RHOO</name>
<feature type="region of interest" description="Disordered" evidence="1">
    <location>
        <begin position="172"/>
        <end position="191"/>
    </location>
</feature>
<keyword evidence="3" id="KW-1185">Reference proteome</keyword>
<evidence type="ECO:0000313" key="3">
    <source>
        <dbReference type="Proteomes" id="UP000248259"/>
    </source>
</evidence>